<dbReference type="PANTHER" id="PTHR34825:SF1">
    <property type="entry name" value="AAA-ATPASE-LIKE DOMAIN-CONTAINING PROTEIN"/>
    <property type="match status" value="1"/>
</dbReference>
<accession>A0A173V1K2</accession>
<dbReference type="Pfam" id="PF09820">
    <property type="entry name" value="AAA-ATPase_like"/>
    <property type="match status" value="1"/>
</dbReference>
<protein>
    <submittedName>
        <fullName evidence="2">Predicted ATPase (AAA+ superfamily)</fullName>
    </submittedName>
</protein>
<reference evidence="2 3" key="1">
    <citation type="submission" date="2015-09" db="EMBL/GenBank/DDBJ databases">
        <authorList>
            <consortium name="Pathogen Informatics"/>
        </authorList>
    </citation>
    <scope>NUCLEOTIDE SEQUENCE [LARGE SCALE GENOMIC DNA]</scope>
    <source>
        <strain evidence="2 3">2789STDY5834966</strain>
    </source>
</reference>
<dbReference type="InterPro" id="IPR012547">
    <property type="entry name" value="PDDEXK_9"/>
</dbReference>
<dbReference type="SUPFAM" id="SSF52540">
    <property type="entry name" value="P-loop containing nucleoside triphosphate hydrolases"/>
    <property type="match status" value="1"/>
</dbReference>
<dbReference type="RefSeq" id="WP_022170126.1">
    <property type="nucleotide sequence ID" value="NZ_CAUDVV010000059.1"/>
</dbReference>
<sequence length="550" mass="64348">MGIFLNSTAPFEAYKITALDKYFVDKTMLIEELIPSIGREQRFLCITRPRRFGKTVMANMVASYFGKAIDSSFVFEHLAIAKSPVYEEYINKYDVIYIDFSRLPENCQTYEEYINRIKTGIKEDLLEEFPELELKEEMSLWDILAKIFQKTNRKFMFIMDEWDAVFHMPFISQKERQEYLLFLKNLLKDQVYVELAYMTGILPIAKYSAASELNMFVEYNMATRERFSSYFGFSEEEVDKLFQIYSETTIRPRITRHDLKIWYDGYCTASGEQLYNPRSIICALSDNQLGSYWTGSGPYDEIFYYIKGNIDEVREDFILMISGEHIEAKVQEYAATAEELTTKNQIYSAMVIYGLLTYEDGEVFIPNREMMYKYNELLLTNESLGYVYRLAKESERMLKATLAGDTQTMAEILEYDHNTESPILSYNNEIELSAIVNLVYLAARDKYRVEREDKAGKGYVDFIFYPEKKNISAIILELKVDASPEEAIQQIKDKQYILRFKGKLAEKAKYTGEILLVGINYNKETKMHSCKIEKINRNLPQAKETPSFDK</sequence>
<organism evidence="2 3">
    <name type="scientific">Anaerobutyricum hallii</name>
    <dbReference type="NCBI Taxonomy" id="39488"/>
    <lineage>
        <taxon>Bacteria</taxon>
        <taxon>Bacillati</taxon>
        <taxon>Bacillota</taxon>
        <taxon>Clostridia</taxon>
        <taxon>Lachnospirales</taxon>
        <taxon>Lachnospiraceae</taxon>
        <taxon>Anaerobutyricum</taxon>
    </lineage>
</organism>
<proteinExistence type="predicted"/>
<dbReference type="AlphaFoldDB" id="A0A173V1K2"/>
<gene>
    <name evidence="2" type="ORF">ERS852578_02853</name>
</gene>
<dbReference type="Gene3D" id="3.40.50.300">
    <property type="entry name" value="P-loop containing nucleotide triphosphate hydrolases"/>
    <property type="match status" value="1"/>
</dbReference>
<evidence type="ECO:0000313" key="3">
    <source>
        <dbReference type="Proteomes" id="UP000095390"/>
    </source>
</evidence>
<dbReference type="OrthoDB" id="1650748at2"/>
<dbReference type="Proteomes" id="UP000095390">
    <property type="component" value="Unassembled WGS sequence"/>
</dbReference>
<name>A0A173V1K2_9FIRM</name>
<dbReference type="PANTHER" id="PTHR34825">
    <property type="entry name" value="CONSERVED PROTEIN, WITH A WEAK D-GALACTARATE DEHYDRATASE/ALTRONATE HYDROLASE DOMAIN"/>
    <property type="match status" value="1"/>
</dbReference>
<evidence type="ECO:0000259" key="1">
    <source>
        <dbReference type="Pfam" id="PF09820"/>
    </source>
</evidence>
<dbReference type="Pfam" id="PF08011">
    <property type="entry name" value="PDDEXK_9"/>
    <property type="match status" value="1"/>
</dbReference>
<evidence type="ECO:0000313" key="2">
    <source>
        <dbReference type="EMBL" id="CUN20165.1"/>
    </source>
</evidence>
<dbReference type="EMBL" id="CYYC01000056">
    <property type="protein sequence ID" value="CUN20165.1"/>
    <property type="molecule type" value="Genomic_DNA"/>
</dbReference>
<dbReference type="InterPro" id="IPR027417">
    <property type="entry name" value="P-loop_NTPase"/>
</dbReference>
<feature type="domain" description="AAA-ATPase-like" evidence="1">
    <location>
        <begin position="15"/>
        <end position="208"/>
    </location>
</feature>
<dbReference type="InterPro" id="IPR018631">
    <property type="entry name" value="AAA-ATPase-like_dom"/>
</dbReference>